<reference evidence="1 2" key="2">
    <citation type="submission" date="2024-10" db="EMBL/GenBank/DDBJ databases">
        <authorList>
            <person name="Ryan C."/>
        </authorList>
    </citation>
    <scope>NUCLEOTIDE SEQUENCE [LARGE SCALE GENOMIC DNA]</scope>
</reference>
<keyword evidence="2" id="KW-1185">Reference proteome</keyword>
<dbReference type="EMBL" id="OZ075111">
    <property type="protein sequence ID" value="CAL4889585.1"/>
    <property type="molecule type" value="Genomic_DNA"/>
</dbReference>
<gene>
    <name evidence="1" type="ORF">URODEC1_LOCUS2792</name>
</gene>
<evidence type="ECO:0000313" key="2">
    <source>
        <dbReference type="Proteomes" id="UP001497457"/>
    </source>
</evidence>
<organism evidence="1 2">
    <name type="scientific">Urochloa decumbens</name>
    <dbReference type="NCBI Taxonomy" id="240449"/>
    <lineage>
        <taxon>Eukaryota</taxon>
        <taxon>Viridiplantae</taxon>
        <taxon>Streptophyta</taxon>
        <taxon>Embryophyta</taxon>
        <taxon>Tracheophyta</taxon>
        <taxon>Spermatophyta</taxon>
        <taxon>Magnoliopsida</taxon>
        <taxon>Liliopsida</taxon>
        <taxon>Poales</taxon>
        <taxon>Poaceae</taxon>
        <taxon>PACMAD clade</taxon>
        <taxon>Panicoideae</taxon>
        <taxon>Panicodae</taxon>
        <taxon>Paniceae</taxon>
        <taxon>Melinidinae</taxon>
        <taxon>Urochloa</taxon>
    </lineage>
</organism>
<accession>A0ABC8VF35</accession>
<dbReference type="AlphaFoldDB" id="A0ABC8VF35"/>
<evidence type="ECO:0000313" key="1">
    <source>
        <dbReference type="EMBL" id="CAL4889585.1"/>
    </source>
</evidence>
<name>A0ABC8VF35_9POAL</name>
<protein>
    <submittedName>
        <fullName evidence="1">Uncharacterized protein</fullName>
    </submittedName>
</protein>
<reference evidence="2" key="1">
    <citation type="submission" date="2024-06" db="EMBL/GenBank/DDBJ databases">
        <authorList>
            <person name="Ryan C."/>
        </authorList>
    </citation>
    <scope>NUCLEOTIDE SEQUENCE [LARGE SCALE GENOMIC DNA]</scope>
</reference>
<sequence length="209" mass="24307">MHCSYNMSDLELISYITEENERRKKRRIVLTELYFESVVLGLAYLSEQRPPRNIGSFSSDEQLHNYRKYLLKEMYHGSEVTCYDKLRLTKRNFHDLCALLRESAQVPAEELEEATPDIPQKRQRTGEAILSMLGDMRTSFQDALKANEPLPMPQATPPAQILATLEEIPDLARSDLLRSYGKLILSERLVQALMELPMDMRKEWLLMLN</sequence>
<dbReference type="Proteomes" id="UP001497457">
    <property type="component" value="Chromosome 1b"/>
</dbReference>
<proteinExistence type="predicted"/>